<keyword evidence="3 12" id="KW-0554">One-carbon metabolism</keyword>
<evidence type="ECO:0000313" key="16">
    <source>
        <dbReference type="Proteomes" id="UP000178724"/>
    </source>
</evidence>
<organism evidence="15 16">
    <name type="scientific">candidate division WOR-1 bacterium RIFCSPHIGHO2_01_FULL_53_15</name>
    <dbReference type="NCBI Taxonomy" id="1802564"/>
    <lineage>
        <taxon>Bacteria</taxon>
        <taxon>Bacillati</taxon>
        <taxon>Saganbacteria</taxon>
    </lineage>
</organism>
<evidence type="ECO:0000256" key="9">
    <source>
        <dbReference type="ARBA" id="ARBA00023102"/>
    </source>
</evidence>
<dbReference type="InterPro" id="IPR020867">
    <property type="entry name" value="THF_DH/CycHdrlase_CS"/>
</dbReference>
<dbReference type="PROSITE" id="PS00767">
    <property type="entry name" value="THF_DHG_CYH_2"/>
    <property type="match status" value="1"/>
</dbReference>
<keyword evidence="7 12" id="KW-0521">NADP</keyword>
<dbReference type="InterPro" id="IPR036291">
    <property type="entry name" value="NAD(P)-bd_dom_sf"/>
</dbReference>
<protein>
    <recommendedName>
        <fullName evidence="12">Bifunctional protein FolD</fullName>
    </recommendedName>
    <domain>
        <recommendedName>
            <fullName evidence="12">Methylenetetrahydrofolate dehydrogenase</fullName>
            <ecNumber evidence="12">1.5.1.5</ecNumber>
        </recommendedName>
    </domain>
    <domain>
        <recommendedName>
            <fullName evidence="12">Methenyltetrahydrofolate cyclohydrolase</fullName>
            <ecNumber evidence="12">3.5.4.9</ecNumber>
        </recommendedName>
    </domain>
</protein>
<feature type="domain" description="Tetrahydrofolate dehydrogenase/cyclohydrolase catalytic" evidence="13">
    <location>
        <begin position="5"/>
        <end position="120"/>
    </location>
</feature>
<dbReference type="PANTHER" id="PTHR48099">
    <property type="entry name" value="C-1-TETRAHYDROFOLATE SYNTHASE, CYTOPLASMIC-RELATED"/>
    <property type="match status" value="1"/>
</dbReference>
<sequence>MAQIIDGKSIAAKARSEVKAEVLKFISTGGPRPKLAVVLAGDDPASQVYVRNKERGCAEVGMASEVRRLPASTRQRDLIDIVRQLNADKGVHGILVQLPLPTGLNEREALDEVDPRKDVDGLHPLNMGKLLKGDDSGFVPCTPQGVIEIILSTGIDLAGKAAVVVGRSNLVGKPMALLLLQNNATVTICHSRTVNLGEVTKRADILVAAVGSPRIIHGEMIKQGAVVVDVGTNRVGDKLVGDVDFDSAEERAAFITPVPGGVGPMTIALLLRNTLKAAALLAAKKA</sequence>
<dbReference type="NCBIfam" id="NF010783">
    <property type="entry name" value="PRK14186.1"/>
    <property type="match status" value="1"/>
</dbReference>
<dbReference type="NCBIfam" id="NF008058">
    <property type="entry name" value="PRK10792.1"/>
    <property type="match status" value="1"/>
</dbReference>
<comment type="function">
    <text evidence="12">Catalyzes the oxidation of 5,10-methylenetetrahydrofolate to 5,10-methenyltetrahydrofolate and then the hydrolysis of 5,10-methenyltetrahydrofolate to 10-formyltetrahydrofolate.</text>
</comment>
<dbReference type="PROSITE" id="PS00766">
    <property type="entry name" value="THF_DHG_CYH_1"/>
    <property type="match status" value="1"/>
</dbReference>
<dbReference type="InterPro" id="IPR020630">
    <property type="entry name" value="THF_DH/CycHdrlase_cat_dom"/>
</dbReference>
<dbReference type="GO" id="GO:0005829">
    <property type="term" value="C:cytosol"/>
    <property type="evidence" value="ECO:0007669"/>
    <property type="project" value="TreeGrafter"/>
</dbReference>
<dbReference type="Gene3D" id="3.40.50.10860">
    <property type="entry name" value="Leucine Dehydrogenase, chain A, domain 1"/>
    <property type="match status" value="1"/>
</dbReference>
<dbReference type="Pfam" id="PF00763">
    <property type="entry name" value="THF_DHG_CYH"/>
    <property type="match status" value="1"/>
</dbReference>
<comment type="caution">
    <text evidence="12">Lacks conserved residue(s) required for the propagation of feature annotation.</text>
</comment>
<reference evidence="15 16" key="1">
    <citation type="journal article" date="2016" name="Nat. Commun.">
        <title>Thousands of microbial genomes shed light on interconnected biogeochemical processes in an aquifer system.</title>
        <authorList>
            <person name="Anantharaman K."/>
            <person name="Brown C.T."/>
            <person name="Hug L.A."/>
            <person name="Sharon I."/>
            <person name="Castelle C.J."/>
            <person name="Probst A.J."/>
            <person name="Thomas B.C."/>
            <person name="Singh A."/>
            <person name="Wilkins M.J."/>
            <person name="Karaoz U."/>
            <person name="Brodie E.L."/>
            <person name="Williams K.H."/>
            <person name="Hubbard S.S."/>
            <person name="Banfield J.F."/>
        </authorList>
    </citation>
    <scope>NUCLEOTIDE SEQUENCE [LARGE SCALE GENOMIC DNA]</scope>
</reference>
<evidence type="ECO:0000256" key="11">
    <source>
        <dbReference type="ARBA" id="ARBA00023268"/>
    </source>
</evidence>
<accession>A0A1F4PZC3</accession>
<dbReference type="AlphaFoldDB" id="A0A1F4PZC3"/>
<evidence type="ECO:0000256" key="7">
    <source>
        <dbReference type="ARBA" id="ARBA00022857"/>
    </source>
</evidence>
<evidence type="ECO:0000256" key="10">
    <source>
        <dbReference type="ARBA" id="ARBA00023167"/>
    </source>
</evidence>
<evidence type="ECO:0000259" key="13">
    <source>
        <dbReference type="Pfam" id="PF00763"/>
    </source>
</evidence>
<dbReference type="SUPFAM" id="SSF53223">
    <property type="entry name" value="Aminoacid dehydrogenase-like, N-terminal domain"/>
    <property type="match status" value="1"/>
</dbReference>
<dbReference type="GO" id="GO:0000105">
    <property type="term" value="P:L-histidine biosynthetic process"/>
    <property type="evidence" value="ECO:0007669"/>
    <property type="project" value="UniProtKB-KW"/>
</dbReference>
<evidence type="ECO:0000256" key="1">
    <source>
        <dbReference type="ARBA" id="ARBA00004777"/>
    </source>
</evidence>
<dbReference type="CDD" id="cd01080">
    <property type="entry name" value="NAD_bind_m-THF_DH_Cyclohyd"/>
    <property type="match status" value="1"/>
</dbReference>
<dbReference type="GO" id="GO:0035999">
    <property type="term" value="P:tetrahydrofolate interconversion"/>
    <property type="evidence" value="ECO:0007669"/>
    <property type="project" value="UniProtKB-UniRule"/>
</dbReference>
<keyword evidence="6 12" id="KW-0378">Hydrolase</keyword>
<dbReference type="GO" id="GO:0004477">
    <property type="term" value="F:methenyltetrahydrofolate cyclohydrolase activity"/>
    <property type="evidence" value="ECO:0007669"/>
    <property type="project" value="UniProtKB-UniRule"/>
</dbReference>
<dbReference type="GO" id="GO:0009086">
    <property type="term" value="P:methionine biosynthetic process"/>
    <property type="evidence" value="ECO:0007669"/>
    <property type="project" value="UniProtKB-KW"/>
</dbReference>
<gene>
    <name evidence="12" type="primary">folD</name>
    <name evidence="15" type="ORF">A2625_04610</name>
</gene>
<keyword evidence="8 12" id="KW-0560">Oxidoreductase</keyword>
<dbReference type="GO" id="GO:0006164">
    <property type="term" value="P:purine nucleotide biosynthetic process"/>
    <property type="evidence" value="ECO:0007669"/>
    <property type="project" value="UniProtKB-KW"/>
</dbReference>
<keyword evidence="10 12" id="KW-0486">Methionine biosynthesis</keyword>
<comment type="subunit">
    <text evidence="2 12">Homodimer.</text>
</comment>
<keyword evidence="4 12" id="KW-0028">Amino-acid biosynthesis</keyword>
<evidence type="ECO:0000256" key="6">
    <source>
        <dbReference type="ARBA" id="ARBA00022801"/>
    </source>
</evidence>
<proteinExistence type="inferred from homology"/>
<evidence type="ECO:0000256" key="12">
    <source>
        <dbReference type="HAMAP-Rule" id="MF_01576"/>
    </source>
</evidence>
<dbReference type="Pfam" id="PF02882">
    <property type="entry name" value="THF_DHG_CYH_C"/>
    <property type="match status" value="1"/>
</dbReference>
<dbReference type="PANTHER" id="PTHR48099:SF5">
    <property type="entry name" value="C-1-TETRAHYDROFOLATE SYNTHASE, CYTOPLASMIC"/>
    <property type="match status" value="1"/>
</dbReference>
<evidence type="ECO:0000256" key="3">
    <source>
        <dbReference type="ARBA" id="ARBA00022563"/>
    </source>
</evidence>
<dbReference type="InterPro" id="IPR046346">
    <property type="entry name" value="Aminoacid_DH-like_N_sf"/>
</dbReference>
<feature type="binding site" evidence="12">
    <location>
        <position position="232"/>
    </location>
    <ligand>
        <name>NADP(+)</name>
        <dbReference type="ChEBI" id="CHEBI:58349"/>
    </ligand>
</feature>
<evidence type="ECO:0000259" key="14">
    <source>
        <dbReference type="Pfam" id="PF02882"/>
    </source>
</evidence>
<dbReference type="FunFam" id="3.40.50.10860:FF:000005">
    <property type="entry name" value="C-1-tetrahydrofolate synthase, cytoplasmic, putative"/>
    <property type="match status" value="1"/>
</dbReference>
<comment type="catalytic activity">
    <reaction evidence="12">
        <text>(6R)-5,10-methylene-5,6,7,8-tetrahydrofolate + NADP(+) = (6R)-5,10-methenyltetrahydrofolate + NADPH</text>
        <dbReference type="Rhea" id="RHEA:22812"/>
        <dbReference type="ChEBI" id="CHEBI:15636"/>
        <dbReference type="ChEBI" id="CHEBI:57455"/>
        <dbReference type="ChEBI" id="CHEBI:57783"/>
        <dbReference type="ChEBI" id="CHEBI:58349"/>
        <dbReference type="EC" id="1.5.1.5"/>
    </reaction>
</comment>
<name>A0A1F4PZC3_UNCSA</name>
<evidence type="ECO:0000256" key="4">
    <source>
        <dbReference type="ARBA" id="ARBA00022605"/>
    </source>
</evidence>
<keyword evidence="9 12" id="KW-0368">Histidine biosynthesis</keyword>
<dbReference type="FunFam" id="3.40.50.720:FF:000006">
    <property type="entry name" value="Bifunctional protein FolD"/>
    <property type="match status" value="1"/>
</dbReference>
<evidence type="ECO:0000313" key="15">
    <source>
        <dbReference type="EMBL" id="OGB88989.1"/>
    </source>
</evidence>
<feature type="domain" description="Tetrahydrofolate dehydrogenase/cyclohydrolase NAD(P)-binding" evidence="14">
    <location>
        <begin position="140"/>
        <end position="279"/>
    </location>
</feature>
<dbReference type="GO" id="GO:0004488">
    <property type="term" value="F:methylenetetrahydrofolate dehydrogenase (NADP+) activity"/>
    <property type="evidence" value="ECO:0007669"/>
    <property type="project" value="UniProtKB-UniRule"/>
</dbReference>
<dbReference type="EC" id="1.5.1.5" evidence="12"/>
<comment type="catalytic activity">
    <reaction evidence="12">
        <text>(6R)-5,10-methenyltetrahydrofolate + H2O = (6R)-10-formyltetrahydrofolate + H(+)</text>
        <dbReference type="Rhea" id="RHEA:23700"/>
        <dbReference type="ChEBI" id="CHEBI:15377"/>
        <dbReference type="ChEBI" id="CHEBI:15378"/>
        <dbReference type="ChEBI" id="CHEBI:57455"/>
        <dbReference type="ChEBI" id="CHEBI:195366"/>
        <dbReference type="EC" id="3.5.4.9"/>
    </reaction>
</comment>
<dbReference type="EC" id="3.5.4.9" evidence="12"/>
<dbReference type="Gene3D" id="3.40.50.720">
    <property type="entry name" value="NAD(P)-binding Rossmann-like Domain"/>
    <property type="match status" value="1"/>
</dbReference>
<comment type="similarity">
    <text evidence="12">Belongs to the tetrahydrofolate dehydrogenase/cyclohydrolase family.</text>
</comment>
<dbReference type="PRINTS" id="PR00085">
    <property type="entry name" value="THFDHDRGNASE"/>
</dbReference>
<feature type="binding site" evidence="12">
    <location>
        <begin position="166"/>
        <end position="168"/>
    </location>
    <ligand>
        <name>NADP(+)</name>
        <dbReference type="ChEBI" id="CHEBI:58349"/>
    </ligand>
</feature>
<dbReference type="InterPro" id="IPR020631">
    <property type="entry name" value="THF_DH/CycHdrlase_NAD-bd_dom"/>
</dbReference>
<dbReference type="UniPathway" id="UPA00193"/>
<dbReference type="HAMAP" id="MF_01576">
    <property type="entry name" value="THF_DHG_CYH"/>
    <property type="match status" value="1"/>
</dbReference>
<dbReference type="InterPro" id="IPR000672">
    <property type="entry name" value="THF_DH/CycHdrlase"/>
</dbReference>
<keyword evidence="5 12" id="KW-0658">Purine biosynthesis</keyword>
<evidence type="ECO:0000256" key="8">
    <source>
        <dbReference type="ARBA" id="ARBA00023002"/>
    </source>
</evidence>
<comment type="pathway">
    <text evidence="1 12">One-carbon metabolism; tetrahydrofolate interconversion.</text>
</comment>
<dbReference type="EMBL" id="METM01000031">
    <property type="protein sequence ID" value="OGB88989.1"/>
    <property type="molecule type" value="Genomic_DNA"/>
</dbReference>
<dbReference type="Proteomes" id="UP000178724">
    <property type="component" value="Unassembled WGS sequence"/>
</dbReference>
<evidence type="ECO:0000256" key="2">
    <source>
        <dbReference type="ARBA" id="ARBA00011738"/>
    </source>
</evidence>
<dbReference type="SUPFAM" id="SSF51735">
    <property type="entry name" value="NAD(P)-binding Rossmann-fold domains"/>
    <property type="match status" value="1"/>
</dbReference>
<evidence type="ECO:0000256" key="5">
    <source>
        <dbReference type="ARBA" id="ARBA00022755"/>
    </source>
</evidence>
<comment type="caution">
    <text evidence="15">The sequence shown here is derived from an EMBL/GenBank/DDBJ whole genome shotgun (WGS) entry which is preliminary data.</text>
</comment>
<keyword evidence="11 12" id="KW-0511">Multifunctional enzyme</keyword>